<protein>
    <recommendedName>
        <fullName evidence="3">Lipoprotein</fullName>
    </recommendedName>
</protein>
<comment type="caution">
    <text evidence="1">The sequence shown here is derived from an EMBL/GenBank/DDBJ whole genome shotgun (WGS) entry which is preliminary data.</text>
</comment>
<organism evidence="1 2">
    <name type="scientific">Enterococcus lemanii</name>
    <dbReference type="NCBI Taxonomy" id="1159752"/>
    <lineage>
        <taxon>Bacteria</taxon>
        <taxon>Bacillati</taxon>
        <taxon>Bacillota</taxon>
        <taxon>Bacilli</taxon>
        <taxon>Lactobacillales</taxon>
        <taxon>Enterococcaceae</taxon>
        <taxon>Enterococcus</taxon>
    </lineage>
</organism>
<dbReference type="EMBL" id="JBHSGS010000031">
    <property type="protein sequence ID" value="MFC4719190.1"/>
    <property type="molecule type" value="Genomic_DNA"/>
</dbReference>
<gene>
    <name evidence="1" type="ORF">ACFO5I_05555</name>
</gene>
<evidence type="ECO:0000313" key="2">
    <source>
        <dbReference type="Proteomes" id="UP001595969"/>
    </source>
</evidence>
<dbReference type="PROSITE" id="PS51257">
    <property type="entry name" value="PROKAR_LIPOPROTEIN"/>
    <property type="match status" value="1"/>
</dbReference>
<name>A0ABV9MV40_9ENTE</name>
<sequence>MRWKALIVFLFILTGCGSLTPKNVQSDKMSEIQQQAQAEEKEVFEKQEYFSYNISELDSKLEAIPSIKKVGTSLLYGQYLKINYKGVDSLPTDFIPQIYIEITGSYENYNEIHAKVAPFLIELFNILGEQYDSQQFLSNLKDPKILQMNEFSSFLVAISNNNAKENNIQLILTPKKK</sequence>
<evidence type="ECO:0000313" key="1">
    <source>
        <dbReference type="EMBL" id="MFC4719190.1"/>
    </source>
</evidence>
<accession>A0ABV9MV40</accession>
<evidence type="ECO:0008006" key="3">
    <source>
        <dbReference type="Google" id="ProtNLM"/>
    </source>
</evidence>
<keyword evidence="2" id="KW-1185">Reference proteome</keyword>
<dbReference type="RefSeq" id="WP_204653322.1">
    <property type="nucleotide sequence ID" value="NZ_JAFBFD010000008.1"/>
</dbReference>
<dbReference type="Proteomes" id="UP001595969">
    <property type="component" value="Unassembled WGS sequence"/>
</dbReference>
<proteinExistence type="predicted"/>
<reference evidence="2" key="1">
    <citation type="journal article" date="2019" name="Int. J. Syst. Evol. Microbiol.">
        <title>The Global Catalogue of Microorganisms (GCM) 10K type strain sequencing project: providing services to taxonomists for standard genome sequencing and annotation.</title>
        <authorList>
            <consortium name="The Broad Institute Genomics Platform"/>
            <consortium name="The Broad Institute Genome Sequencing Center for Infectious Disease"/>
            <person name="Wu L."/>
            <person name="Ma J."/>
        </authorList>
    </citation>
    <scope>NUCLEOTIDE SEQUENCE [LARGE SCALE GENOMIC DNA]</scope>
    <source>
        <strain evidence="2">CGMCC 1.19032</strain>
    </source>
</reference>